<evidence type="ECO:0000313" key="2">
    <source>
        <dbReference type="Proteomes" id="UP000502508"/>
    </source>
</evidence>
<evidence type="ECO:0008006" key="3">
    <source>
        <dbReference type="Google" id="ProtNLM"/>
    </source>
</evidence>
<dbReference type="KEGG" id="pfla:Pflav_011950"/>
<reference evidence="1 2" key="2">
    <citation type="submission" date="2020-03" db="EMBL/GenBank/DDBJ databases">
        <authorList>
            <person name="Ichikawa N."/>
            <person name="Kimura A."/>
            <person name="Kitahashi Y."/>
            <person name="Uohara A."/>
        </authorList>
    </citation>
    <scope>NUCLEOTIDE SEQUENCE [LARGE SCALE GENOMIC DNA]</scope>
    <source>
        <strain evidence="1 2">NBRC 107702</strain>
    </source>
</reference>
<keyword evidence="2" id="KW-1185">Reference proteome</keyword>
<dbReference type="AlphaFoldDB" id="A0A6F8XLU9"/>
<dbReference type="EMBL" id="AP022870">
    <property type="protein sequence ID" value="BCB74785.1"/>
    <property type="molecule type" value="Genomic_DNA"/>
</dbReference>
<name>A0A6F8XLU9_9ACTN</name>
<organism evidence="1 2">
    <name type="scientific">Phytohabitans flavus</name>
    <dbReference type="NCBI Taxonomy" id="1076124"/>
    <lineage>
        <taxon>Bacteria</taxon>
        <taxon>Bacillati</taxon>
        <taxon>Actinomycetota</taxon>
        <taxon>Actinomycetes</taxon>
        <taxon>Micromonosporales</taxon>
        <taxon>Micromonosporaceae</taxon>
    </lineage>
</organism>
<accession>A0A6F8XLU9</accession>
<sequence length="100" mass="10389">MVGHGGPDSDEQWLRLLAEAGPRGLIPRGGGCAYGDAAHNSGGHAWAYRPVRAMPLPRLSGRGLLASPAVAAANWLRLATARTGARPRLVPLAAALHPLE</sequence>
<dbReference type="Proteomes" id="UP000502508">
    <property type="component" value="Chromosome"/>
</dbReference>
<evidence type="ECO:0000313" key="1">
    <source>
        <dbReference type="EMBL" id="BCB74785.1"/>
    </source>
</evidence>
<gene>
    <name evidence="1" type="ORF">Pflav_011950</name>
</gene>
<reference evidence="1 2" key="1">
    <citation type="submission" date="2020-03" db="EMBL/GenBank/DDBJ databases">
        <title>Whole genome shotgun sequence of Phytohabitans flavus NBRC 107702.</title>
        <authorList>
            <person name="Komaki H."/>
            <person name="Tamura T."/>
        </authorList>
    </citation>
    <scope>NUCLEOTIDE SEQUENCE [LARGE SCALE GENOMIC DNA]</scope>
    <source>
        <strain evidence="1 2">NBRC 107702</strain>
    </source>
</reference>
<protein>
    <recommendedName>
        <fullName evidence="3">FAD linked oxidase N-terminal domain-containing protein</fullName>
    </recommendedName>
</protein>
<dbReference type="RefSeq" id="WP_173032617.1">
    <property type="nucleotide sequence ID" value="NZ_AP022870.1"/>
</dbReference>
<proteinExistence type="predicted"/>